<feature type="domain" description="MsrB" evidence="5">
    <location>
        <begin position="44"/>
        <end position="165"/>
    </location>
</feature>
<gene>
    <name evidence="6" type="ORF">SAMN05216289_101255</name>
</gene>
<evidence type="ECO:0000313" key="7">
    <source>
        <dbReference type="Proteomes" id="UP000198575"/>
    </source>
</evidence>
<feature type="signal peptide" evidence="4">
    <location>
        <begin position="1"/>
        <end position="25"/>
    </location>
</feature>
<dbReference type="GO" id="GO:0006979">
    <property type="term" value="P:response to oxidative stress"/>
    <property type="evidence" value="ECO:0007669"/>
    <property type="project" value="InterPro"/>
</dbReference>
<keyword evidence="7" id="KW-1185">Reference proteome</keyword>
<keyword evidence="4" id="KW-0732">Signal</keyword>
<keyword evidence="2" id="KW-0560">Oxidoreductase</keyword>
<dbReference type="AlphaFoldDB" id="A0A1I4V9Z2"/>
<organism evidence="6 7">
    <name type="scientific">Dokdonella immobilis</name>
    <dbReference type="NCBI Taxonomy" id="578942"/>
    <lineage>
        <taxon>Bacteria</taxon>
        <taxon>Pseudomonadati</taxon>
        <taxon>Pseudomonadota</taxon>
        <taxon>Gammaproteobacteria</taxon>
        <taxon>Lysobacterales</taxon>
        <taxon>Rhodanobacteraceae</taxon>
        <taxon>Dokdonella</taxon>
    </lineage>
</organism>
<feature type="chain" id="PRO_5011436195" description="peptide-methionine (R)-S-oxide reductase" evidence="4">
    <location>
        <begin position="26"/>
        <end position="174"/>
    </location>
</feature>
<evidence type="ECO:0000256" key="2">
    <source>
        <dbReference type="ARBA" id="ARBA00023002"/>
    </source>
</evidence>
<dbReference type="EC" id="1.8.4.12" evidence="1"/>
<evidence type="ECO:0000256" key="1">
    <source>
        <dbReference type="ARBA" id="ARBA00012499"/>
    </source>
</evidence>
<dbReference type="GO" id="GO:0030091">
    <property type="term" value="P:protein repair"/>
    <property type="evidence" value="ECO:0007669"/>
    <property type="project" value="InterPro"/>
</dbReference>
<dbReference type="PROSITE" id="PS51790">
    <property type="entry name" value="MSRB"/>
    <property type="match status" value="1"/>
</dbReference>
<dbReference type="Proteomes" id="UP000198575">
    <property type="component" value="Unassembled WGS sequence"/>
</dbReference>
<dbReference type="EMBL" id="FOVF01000001">
    <property type="protein sequence ID" value="SFM98018.1"/>
    <property type="molecule type" value="Genomic_DNA"/>
</dbReference>
<dbReference type="OrthoDB" id="9785497at2"/>
<protein>
    <recommendedName>
        <fullName evidence="1">peptide-methionine (R)-S-oxide reductase</fullName>
        <ecNumber evidence="1">1.8.4.12</ecNumber>
    </recommendedName>
</protein>
<sequence length="174" mass="19163">MNRRSVLRNLGALVVLPLLPSCSNAADSGTAPASGKVVPLNKPHEEWRGVVSDAAYDVLFEEDTERAFSSPLNDEKREGTFVCAACRLPLFDSTNKFDSGTGWPSFTQPIAGHVETRRDFKLVWPRTEYHCARCGGHQGHVFNDGPRPRGERWCNNGLALEFVPNGQALPALRS</sequence>
<dbReference type="PANTHER" id="PTHR10173:SF57">
    <property type="entry name" value="PEPTIDE-METHIONINE (R)-S-OXIDE REDUCTASE"/>
    <property type="match status" value="1"/>
</dbReference>
<reference evidence="6 7" key="1">
    <citation type="submission" date="2016-10" db="EMBL/GenBank/DDBJ databases">
        <authorList>
            <person name="de Groot N.N."/>
        </authorList>
    </citation>
    <scope>NUCLEOTIDE SEQUENCE [LARGE SCALE GENOMIC DNA]</scope>
    <source>
        <strain evidence="6 7">CGMCC 1.7659</strain>
    </source>
</reference>
<dbReference type="STRING" id="578942.SAMN05216289_101255"/>
<dbReference type="InterPro" id="IPR002579">
    <property type="entry name" value="Met_Sox_Rdtase_MsrB_dom"/>
</dbReference>
<accession>A0A1I4V9Z2</accession>
<dbReference type="RefSeq" id="WP_092404089.1">
    <property type="nucleotide sequence ID" value="NZ_FOVF01000001.1"/>
</dbReference>
<dbReference type="InterPro" id="IPR028427">
    <property type="entry name" value="Met_Sox_Rdtase_MsrB"/>
</dbReference>
<dbReference type="Gene3D" id="2.170.150.20">
    <property type="entry name" value="Peptide methionine sulfoxide reductase"/>
    <property type="match status" value="1"/>
</dbReference>
<dbReference type="GO" id="GO:0033743">
    <property type="term" value="F:peptide-methionine (R)-S-oxide reductase activity"/>
    <property type="evidence" value="ECO:0007669"/>
    <property type="project" value="UniProtKB-EC"/>
</dbReference>
<dbReference type="InterPro" id="IPR011057">
    <property type="entry name" value="Mss4-like_sf"/>
</dbReference>
<comment type="catalytic activity">
    <reaction evidence="3">
        <text>L-methionyl-[protein] + [thioredoxin]-disulfide + H2O = L-methionyl-(R)-S-oxide-[protein] + [thioredoxin]-dithiol</text>
        <dbReference type="Rhea" id="RHEA:24164"/>
        <dbReference type="Rhea" id="RHEA-COMP:10698"/>
        <dbReference type="Rhea" id="RHEA-COMP:10700"/>
        <dbReference type="Rhea" id="RHEA-COMP:12313"/>
        <dbReference type="Rhea" id="RHEA-COMP:12314"/>
        <dbReference type="ChEBI" id="CHEBI:15377"/>
        <dbReference type="ChEBI" id="CHEBI:16044"/>
        <dbReference type="ChEBI" id="CHEBI:29950"/>
        <dbReference type="ChEBI" id="CHEBI:45764"/>
        <dbReference type="ChEBI" id="CHEBI:50058"/>
        <dbReference type="EC" id="1.8.4.12"/>
    </reaction>
</comment>
<dbReference type="GO" id="GO:0005737">
    <property type="term" value="C:cytoplasm"/>
    <property type="evidence" value="ECO:0007669"/>
    <property type="project" value="TreeGrafter"/>
</dbReference>
<evidence type="ECO:0000313" key="6">
    <source>
        <dbReference type="EMBL" id="SFM98018.1"/>
    </source>
</evidence>
<evidence type="ECO:0000256" key="3">
    <source>
        <dbReference type="ARBA" id="ARBA00048488"/>
    </source>
</evidence>
<dbReference type="Pfam" id="PF01641">
    <property type="entry name" value="SelR"/>
    <property type="match status" value="1"/>
</dbReference>
<dbReference type="SUPFAM" id="SSF51316">
    <property type="entry name" value="Mss4-like"/>
    <property type="match status" value="1"/>
</dbReference>
<evidence type="ECO:0000259" key="5">
    <source>
        <dbReference type="PROSITE" id="PS51790"/>
    </source>
</evidence>
<dbReference type="PANTHER" id="PTHR10173">
    <property type="entry name" value="METHIONINE SULFOXIDE REDUCTASE"/>
    <property type="match status" value="1"/>
</dbReference>
<name>A0A1I4V9Z2_9GAMM</name>
<evidence type="ECO:0000256" key="4">
    <source>
        <dbReference type="SAM" id="SignalP"/>
    </source>
</evidence>
<dbReference type="NCBIfam" id="TIGR00357">
    <property type="entry name" value="peptide-methionine (R)-S-oxide reductase MsrB"/>
    <property type="match status" value="1"/>
</dbReference>
<proteinExistence type="predicted"/>